<dbReference type="SUPFAM" id="SSF54862">
    <property type="entry name" value="4Fe-4S ferredoxins"/>
    <property type="match status" value="1"/>
</dbReference>
<reference evidence="5 6" key="1">
    <citation type="submission" date="2011-09" db="EMBL/GenBank/DDBJ databases">
        <title>The permanent draft genome of Caldithrix abyssi DSM 13497.</title>
        <authorList>
            <consortium name="US DOE Joint Genome Institute (JGI-PGF)"/>
            <person name="Lucas S."/>
            <person name="Han J."/>
            <person name="Lapidus A."/>
            <person name="Bruce D."/>
            <person name="Goodwin L."/>
            <person name="Pitluck S."/>
            <person name="Peters L."/>
            <person name="Kyrpides N."/>
            <person name="Mavromatis K."/>
            <person name="Ivanova N."/>
            <person name="Mikhailova N."/>
            <person name="Chertkov O."/>
            <person name="Detter J.C."/>
            <person name="Tapia R."/>
            <person name="Han C."/>
            <person name="Land M."/>
            <person name="Hauser L."/>
            <person name="Markowitz V."/>
            <person name="Cheng J.-F."/>
            <person name="Hugenholtz P."/>
            <person name="Woyke T."/>
            <person name="Wu D."/>
            <person name="Spring S."/>
            <person name="Brambilla E."/>
            <person name="Klenk H.-P."/>
            <person name="Eisen J.A."/>
        </authorList>
    </citation>
    <scope>NUCLEOTIDE SEQUENCE [LARGE SCALE GENOMIC DNA]</scope>
    <source>
        <strain evidence="5 6">DSM 13497</strain>
    </source>
</reference>
<dbReference type="RefSeq" id="WP_006930759.1">
    <property type="nucleotide sequence ID" value="NZ_CM001402.1"/>
</dbReference>
<keyword evidence="2" id="KW-0408">Iron</keyword>
<dbReference type="InterPro" id="IPR017896">
    <property type="entry name" value="4Fe4S_Fe-S-bd"/>
</dbReference>
<dbReference type="PaxDb" id="880073-Calab_3618"/>
<dbReference type="GO" id="GO:0051536">
    <property type="term" value="F:iron-sulfur cluster binding"/>
    <property type="evidence" value="ECO:0007669"/>
    <property type="project" value="UniProtKB-KW"/>
</dbReference>
<dbReference type="PROSITE" id="PS00198">
    <property type="entry name" value="4FE4S_FER_1"/>
    <property type="match status" value="2"/>
</dbReference>
<feature type="domain" description="4Fe-4S ferredoxin-type" evidence="4">
    <location>
        <begin position="152"/>
        <end position="183"/>
    </location>
</feature>
<protein>
    <submittedName>
        <fullName evidence="5">4Fe-4S ferredoxin iron-sulfur binding domain-containing protein</fullName>
    </submittedName>
</protein>
<dbReference type="InParanoid" id="H1XYE9"/>
<name>H1XYE9_CALAY</name>
<sequence>MARTERISRKSFLKNFAAIFREISQAANTKGSFVLLPPGVASEKQFLQTCTECYECVSVCPHEALRVCRDPENDFFGKPIIVPSEQPCFMCSDYPCISACQPGALQRAFAQKLNGVARINKNLCLAYSGLFCRACVNACPLANEAISVNASGRPVVNEEICTGCGICEYQCPAEQPAIEIKPKT</sequence>
<evidence type="ECO:0000256" key="2">
    <source>
        <dbReference type="ARBA" id="ARBA00023004"/>
    </source>
</evidence>
<dbReference type="STRING" id="880073.Cabys_2562"/>
<dbReference type="PROSITE" id="PS51379">
    <property type="entry name" value="4FE4S_FER_2"/>
    <property type="match status" value="3"/>
</dbReference>
<feature type="domain" description="4Fe-4S ferredoxin-type" evidence="4">
    <location>
        <begin position="115"/>
        <end position="151"/>
    </location>
</feature>
<dbReference type="AlphaFoldDB" id="H1XYE9"/>
<keyword evidence="6" id="KW-1185">Reference proteome</keyword>
<evidence type="ECO:0000313" key="5">
    <source>
        <dbReference type="EMBL" id="EHO43216.1"/>
    </source>
</evidence>
<dbReference type="InterPro" id="IPR017900">
    <property type="entry name" value="4Fe4S_Fe_S_CS"/>
</dbReference>
<dbReference type="Gene3D" id="3.30.70.20">
    <property type="match status" value="2"/>
</dbReference>
<evidence type="ECO:0000259" key="4">
    <source>
        <dbReference type="PROSITE" id="PS51379"/>
    </source>
</evidence>
<proteinExistence type="predicted"/>
<dbReference type="HOGENOM" id="CLU_077329_0_1_0"/>
<dbReference type="eggNOG" id="COG0437">
    <property type="taxonomic scope" value="Bacteria"/>
</dbReference>
<gene>
    <name evidence="5" type="ORF">Calab_3618</name>
</gene>
<keyword evidence="1" id="KW-0479">Metal-binding</keyword>
<dbReference type="Pfam" id="PF00037">
    <property type="entry name" value="Fer4"/>
    <property type="match status" value="1"/>
</dbReference>
<dbReference type="OrthoDB" id="9810688at2"/>
<accession>H1XYE9</accession>
<organism evidence="5 6">
    <name type="scientific">Caldithrix abyssi DSM 13497</name>
    <dbReference type="NCBI Taxonomy" id="880073"/>
    <lineage>
        <taxon>Bacteria</taxon>
        <taxon>Pseudomonadati</taxon>
        <taxon>Calditrichota</taxon>
        <taxon>Calditrichia</taxon>
        <taxon>Calditrichales</taxon>
        <taxon>Calditrichaceae</taxon>
        <taxon>Caldithrix</taxon>
    </lineage>
</organism>
<dbReference type="Proteomes" id="UP000004671">
    <property type="component" value="Chromosome"/>
</dbReference>
<dbReference type="Pfam" id="PF12838">
    <property type="entry name" value="Fer4_7"/>
    <property type="match status" value="1"/>
</dbReference>
<dbReference type="GO" id="GO:0046872">
    <property type="term" value="F:metal ion binding"/>
    <property type="evidence" value="ECO:0007669"/>
    <property type="project" value="UniProtKB-KW"/>
</dbReference>
<keyword evidence="3" id="KW-0411">Iron-sulfur</keyword>
<evidence type="ECO:0000256" key="3">
    <source>
        <dbReference type="ARBA" id="ARBA00023014"/>
    </source>
</evidence>
<dbReference type="EMBL" id="CM001402">
    <property type="protein sequence ID" value="EHO43216.1"/>
    <property type="molecule type" value="Genomic_DNA"/>
</dbReference>
<evidence type="ECO:0000256" key="1">
    <source>
        <dbReference type="ARBA" id="ARBA00022723"/>
    </source>
</evidence>
<feature type="domain" description="4Fe-4S ferredoxin-type" evidence="4">
    <location>
        <begin position="41"/>
        <end position="70"/>
    </location>
</feature>
<dbReference type="CDD" id="cd16373">
    <property type="entry name" value="DMSOR_beta_like"/>
    <property type="match status" value="1"/>
</dbReference>
<evidence type="ECO:0000313" key="6">
    <source>
        <dbReference type="Proteomes" id="UP000004671"/>
    </source>
</evidence>